<evidence type="ECO:0000256" key="4">
    <source>
        <dbReference type="ARBA" id="ARBA00022989"/>
    </source>
</evidence>
<feature type="transmembrane region" description="Helical" evidence="6">
    <location>
        <begin position="345"/>
        <end position="366"/>
    </location>
</feature>
<feature type="transmembrane region" description="Helical" evidence="6">
    <location>
        <begin position="320"/>
        <end position="339"/>
    </location>
</feature>
<feature type="transmembrane region" description="Helical" evidence="6">
    <location>
        <begin position="61"/>
        <end position="82"/>
    </location>
</feature>
<evidence type="ECO:0000313" key="8">
    <source>
        <dbReference type="Proteomes" id="UP001597231"/>
    </source>
</evidence>
<evidence type="ECO:0000256" key="5">
    <source>
        <dbReference type="ARBA" id="ARBA00023136"/>
    </source>
</evidence>
<comment type="subcellular location">
    <subcellularLocation>
        <location evidence="1">Membrane</location>
        <topology evidence="1">Multi-pass membrane protein</topology>
    </subcellularLocation>
</comment>
<feature type="transmembrane region" description="Helical" evidence="6">
    <location>
        <begin position="141"/>
        <end position="162"/>
    </location>
</feature>
<keyword evidence="8" id="KW-1185">Reference proteome</keyword>
<feature type="transmembrane region" description="Helical" evidence="6">
    <location>
        <begin position="169"/>
        <end position="189"/>
    </location>
</feature>
<dbReference type="EMBL" id="JBHTLT010000038">
    <property type="protein sequence ID" value="MFD1205035.1"/>
    <property type="molecule type" value="Genomic_DNA"/>
</dbReference>
<dbReference type="Gene3D" id="1.10.4160.10">
    <property type="entry name" value="Hydantoin permease"/>
    <property type="match status" value="1"/>
</dbReference>
<dbReference type="PANTHER" id="PTHR30569:SF0">
    <property type="entry name" value="CYTOSINE PERMEASE"/>
    <property type="match status" value="1"/>
</dbReference>
<sequence length="436" mass="47824">MNTKEKKTSHSQSDEALVAVPLQERQHWIFPAMIFGGLEFSIPVLLTGAVLAVNFGISKVFWILFISLFVIQWIGNAVTGYMGAKTGIASSVLARSSFGHVQARWIIGLITFFVGLGWWALQTAVTGEAIAAMFGIDYKNNFGMLALITIICGLLFALPSILGYSSMKWTDIVAVPAGLLLVATGIYLVMKNEGWSSITSWQPEQTITFMAGISLVLGMNVSQWVGVQDYTRYAKPKVKDNVIIPLGIIGVGFPLFFVGAIMSVGTGEADIVQIMMNLNFPVWGFLILWLSTWTSQIVNSYSMGLSMANTFNINSGKGRAILTLIGTIIGIGLALGGVLQYFEDFLYVSGIIYGPIAGVMIADFFFIRKQTYKDNPGWNWVATFAMGVGIAIAYWSQYVHEWGIPAVQSLIISMVLYLVAMNIKRKMKPDQFTDGQ</sequence>
<dbReference type="InterPro" id="IPR030191">
    <property type="entry name" value="CodB"/>
</dbReference>
<feature type="transmembrane region" description="Helical" evidence="6">
    <location>
        <begin position="209"/>
        <end position="230"/>
    </location>
</feature>
<dbReference type="PANTHER" id="PTHR30569">
    <property type="entry name" value="CYTOSINE TRANSPORTER CODB"/>
    <property type="match status" value="1"/>
</dbReference>
<feature type="transmembrane region" description="Helical" evidence="6">
    <location>
        <begin position="282"/>
        <end position="299"/>
    </location>
</feature>
<feature type="transmembrane region" description="Helical" evidence="6">
    <location>
        <begin position="378"/>
        <end position="396"/>
    </location>
</feature>
<accession>A0ABW3TWI3</accession>
<feature type="transmembrane region" description="Helical" evidence="6">
    <location>
        <begin position="402"/>
        <end position="420"/>
    </location>
</feature>
<protein>
    <submittedName>
        <fullName evidence="7">Purine-cytosine permease family protein</fullName>
    </submittedName>
</protein>
<keyword evidence="5 6" id="KW-0472">Membrane</keyword>
<keyword evidence="3 6" id="KW-0812">Transmembrane</keyword>
<proteinExistence type="inferred from homology"/>
<dbReference type="InterPro" id="IPR001248">
    <property type="entry name" value="Pur-cyt_permease"/>
</dbReference>
<gene>
    <name evidence="7" type="ORF">ACFQ38_07955</name>
</gene>
<evidence type="ECO:0000256" key="6">
    <source>
        <dbReference type="SAM" id="Phobius"/>
    </source>
</evidence>
<feature type="transmembrane region" description="Helical" evidence="6">
    <location>
        <begin position="32"/>
        <end position="55"/>
    </location>
</feature>
<feature type="transmembrane region" description="Helical" evidence="6">
    <location>
        <begin position="242"/>
        <end position="262"/>
    </location>
</feature>
<evidence type="ECO:0000256" key="1">
    <source>
        <dbReference type="ARBA" id="ARBA00004141"/>
    </source>
</evidence>
<evidence type="ECO:0000256" key="2">
    <source>
        <dbReference type="ARBA" id="ARBA00008974"/>
    </source>
</evidence>
<comment type="similarity">
    <text evidence="2">Belongs to the purine-cytosine permease (2.A.39) family.</text>
</comment>
<evidence type="ECO:0000256" key="3">
    <source>
        <dbReference type="ARBA" id="ARBA00022692"/>
    </source>
</evidence>
<dbReference type="RefSeq" id="WP_336825222.1">
    <property type="nucleotide sequence ID" value="NZ_JBHTLT010000038.1"/>
</dbReference>
<dbReference type="Proteomes" id="UP001597231">
    <property type="component" value="Unassembled WGS sequence"/>
</dbReference>
<keyword evidence="4 6" id="KW-1133">Transmembrane helix</keyword>
<feature type="transmembrane region" description="Helical" evidence="6">
    <location>
        <begin position="103"/>
        <end position="121"/>
    </location>
</feature>
<organism evidence="7 8">
    <name type="scientific">Sporosarcina contaminans</name>
    <dbReference type="NCBI Taxonomy" id="633403"/>
    <lineage>
        <taxon>Bacteria</taxon>
        <taxon>Bacillati</taxon>
        <taxon>Bacillota</taxon>
        <taxon>Bacilli</taxon>
        <taxon>Bacillales</taxon>
        <taxon>Caryophanaceae</taxon>
        <taxon>Sporosarcina</taxon>
    </lineage>
</organism>
<evidence type="ECO:0000313" key="7">
    <source>
        <dbReference type="EMBL" id="MFD1205035.1"/>
    </source>
</evidence>
<name>A0ABW3TWI3_9BACL</name>
<comment type="caution">
    <text evidence="7">The sequence shown here is derived from an EMBL/GenBank/DDBJ whole genome shotgun (WGS) entry which is preliminary data.</text>
</comment>
<dbReference type="Pfam" id="PF02133">
    <property type="entry name" value="Transp_cyt_pur"/>
    <property type="match status" value="1"/>
</dbReference>
<reference evidence="8" key="1">
    <citation type="journal article" date="2019" name="Int. J. Syst. Evol. Microbiol.">
        <title>The Global Catalogue of Microorganisms (GCM) 10K type strain sequencing project: providing services to taxonomists for standard genome sequencing and annotation.</title>
        <authorList>
            <consortium name="The Broad Institute Genomics Platform"/>
            <consortium name="The Broad Institute Genome Sequencing Center for Infectious Disease"/>
            <person name="Wu L."/>
            <person name="Ma J."/>
        </authorList>
    </citation>
    <scope>NUCLEOTIDE SEQUENCE [LARGE SCALE GENOMIC DNA]</scope>
    <source>
        <strain evidence="8">CCUG 53915</strain>
    </source>
</reference>